<proteinExistence type="predicted"/>
<accession>A0A423NU47</accession>
<name>A0A423NU47_9PSED</name>
<protein>
    <submittedName>
        <fullName evidence="1">Uncharacterized protein</fullName>
    </submittedName>
</protein>
<reference evidence="1 2" key="1">
    <citation type="submission" date="2016-10" db="EMBL/GenBank/DDBJ databases">
        <title>Comparative genome analysis of multiple Pseudomonas spp. focuses on biocontrol and plant growth promoting traits.</title>
        <authorList>
            <person name="Tao X.-Y."/>
            <person name="Taylor C.G."/>
        </authorList>
    </citation>
    <scope>NUCLEOTIDE SEQUENCE [LARGE SCALE GENOMIC DNA]</scope>
    <source>
        <strain evidence="1 2">36B3</strain>
    </source>
</reference>
<organism evidence="1 2">
    <name type="scientific">Pseudomonas moraviensis</name>
    <dbReference type="NCBI Taxonomy" id="321662"/>
    <lineage>
        <taxon>Bacteria</taxon>
        <taxon>Pseudomonadati</taxon>
        <taxon>Pseudomonadota</taxon>
        <taxon>Gammaproteobacteria</taxon>
        <taxon>Pseudomonadales</taxon>
        <taxon>Pseudomonadaceae</taxon>
        <taxon>Pseudomonas</taxon>
    </lineage>
</organism>
<dbReference type="RefSeq" id="WP_123418250.1">
    <property type="nucleotide sequence ID" value="NZ_MOCA01000003.1"/>
</dbReference>
<sequence>MDAYLKAALVLAVIAFVVLRARRKADDVETSDWVEGELEQLSQQDQVDRYVTPSTPTSKVKLTDLQSVALNSAGLGYVLYAESKFQRRPHELETYSFRTIDSLVKRGFLESNGTDGYVITQAGREGLRSHSGF</sequence>
<gene>
    <name evidence="1" type="ORF">BK674_07360</name>
</gene>
<comment type="caution">
    <text evidence="1">The sequence shown here is derived from an EMBL/GenBank/DDBJ whole genome shotgun (WGS) entry which is preliminary data.</text>
</comment>
<evidence type="ECO:0000313" key="2">
    <source>
        <dbReference type="Proteomes" id="UP000284207"/>
    </source>
</evidence>
<dbReference type="AlphaFoldDB" id="A0A423NU47"/>
<evidence type="ECO:0000313" key="1">
    <source>
        <dbReference type="EMBL" id="ROO01738.1"/>
    </source>
</evidence>
<dbReference type="EMBL" id="MOCA01000003">
    <property type="protein sequence ID" value="ROO01738.1"/>
    <property type="molecule type" value="Genomic_DNA"/>
</dbReference>
<dbReference type="Proteomes" id="UP000284207">
    <property type="component" value="Unassembled WGS sequence"/>
</dbReference>